<evidence type="ECO:0000313" key="2">
    <source>
        <dbReference type="Proteomes" id="UP001162060"/>
    </source>
</evidence>
<evidence type="ECO:0000313" key="1">
    <source>
        <dbReference type="EMBL" id="CAK7940700.1"/>
    </source>
</evidence>
<protein>
    <recommendedName>
        <fullName evidence="3">EKC/KEOPS complex subunit GON7</fullName>
    </recommendedName>
</protein>
<organism evidence="1 2">
    <name type="scientific">Peronospora matthiolae</name>
    <dbReference type="NCBI Taxonomy" id="2874970"/>
    <lineage>
        <taxon>Eukaryota</taxon>
        <taxon>Sar</taxon>
        <taxon>Stramenopiles</taxon>
        <taxon>Oomycota</taxon>
        <taxon>Peronosporomycetes</taxon>
        <taxon>Peronosporales</taxon>
        <taxon>Peronosporaceae</taxon>
        <taxon>Peronospora</taxon>
    </lineage>
</organism>
<dbReference type="EMBL" id="CAKLBY020000259">
    <property type="protein sequence ID" value="CAK7940700.1"/>
    <property type="molecule type" value="Genomic_DNA"/>
</dbReference>
<comment type="caution">
    <text evidence="1">The sequence shown here is derived from an EMBL/GenBank/DDBJ whole genome shotgun (WGS) entry which is preliminary data.</text>
</comment>
<evidence type="ECO:0008006" key="3">
    <source>
        <dbReference type="Google" id="ProtNLM"/>
    </source>
</evidence>
<dbReference type="Proteomes" id="UP001162060">
    <property type="component" value="Unassembled WGS sequence"/>
</dbReference>
<sequence>MDIRVLINYPADEEVAYTPDDDEIIAEHLRFNQIEEQEDDTEALPRVMSSQALNATQTLENVWLQQPDLIQDFLISLQRMKDQIGKIRSNQLVQKPI</sequence>
<name>A0AAV1V1R0_9STRA</name>
<proteinExistence type="predicted"/>
<gene>
    <name evidence="1" type="ORF">PM001_LOCUS25850</name>
</gene>
<dbReference type="AlphaFoldDB" id="A0AAV1V1R0"/>
<accession>A0AAV1V1R0</accession>
<reference evidence="1" key="1">
    <citation type="submission" date="2024-01" db="EMBL/GenBank/DDBJ databases">
        <authorList>
            <person name="Webb A."/>
        </authorList>
    </citation>
    <scope>NUCLEOTIDE SEQUENCE</scope>
    <source>
        <strain evidence="1">Pm1</strain>
    </source>
</reference>